<protein>
    <recommendedName>
        <fullName evidence="3">Pili assembly chaperone N-terminal domain-containing protein</fullName>
    </recommendedName>
</protein>
<dbReference type="EMBL" id="LJUO01000030">
    <property type="protein sequence ID" value="KPK72502.1"/>
    <property type="molecule type" value="Genomic_DNA"/>
</dbReference>
<reference evidence="1 2" key="1">
    <citation type="journal article" date="2015" name="Microbiome">
        <title>Genomic resolution of linkages in carbon, nitrogen, and sulfur cycling among widespread estuary sediment bacteria.</title>
        <authorList>
            <person name="Baker B.J."/>
            <person name="Lazar C.S."/>
            <person name="Teske A.P."/>
            <person name="Dick G.J."/>
        </authorList>
    </citation>
    <scope>NUCLEOTIDE SEQUENCE [LARGE SCALE GENOMIC DNA]</scope>
    <source>
        <strain evidence="1">SM23_60</strain>
    </source>
</reference>
<proteinExistence type="predicted"/>
<organism evidence="1 2">
    <name type="scientific">candidate division WOR_3 bacterium SM23_60</name>
    <dbReference type="NCBI Taxonomy" id="1703780"/>
    <lineage>
        <taxon>Bacteria</taxon>
        <taxon>Bacteria division WOR-3</taxon>
    </lineage>
</organism>
<evidence type="ECO:0000313" key="1">
    <source>
        <dbReference type="EMBL" id="KPK72502.1"/>
    </source>
</evidence>
<dbReference type="Proteomes" id="UP000051096">
    <property type="component" value="Unassembled WGS sequence"/>
</dbReference>
<comment type="caution">
    <text evidence="1">The sequence shown here is derived from an EMBL/GenBank/DDBJ whole genome shotgun (WGS) entry which is preliminary data.</text>
</comment>
<accession>A0A0S8GHH7</accession>
<evidence type="ECO:0000313" key="2">
    <source>
        <dbReference type="Proteomes" id="UP000051096"/>
    </source>
</evidence>
<gene>
    <name evidence="1" type="ORF">AMJ87_04620</name>
</gene>
<sequence>MNITIIVLMSYLGFTVGPARVDKALFGAGEITEVLEVQNLSEDSLRIRSLFEDFDIDRTGKVTFFEPGTKPNSVAPFATVNPEEFFVPPHGRQYVRMTFRAPAQSEIPEYNGMLIFRSQPIPTQYKPTVSVAGEIGVPIYYPVSQLIMRDAIIDSLDIIRDSIYVVFRNASNIHLRVKGEATVLTFQDNVVTRDSIHEFVVLPNHSRRLVLPIEKPLGSGTYSVKVLFDYGALELIEGERMFQR</sequence>
<name>A0A0S8GHH7_UNCW3</name>
<evidence type="ECO:0008006" key="3">
    <source>
        <dbReference type="Google" id="ProtNLM"/>
    </source>
</evidence>
<dbReference type="AlphaFoldDB" id="A0A0S8GHH7"/>